<dbReference type="AlphaFoldDB" id="A0A0F9LT37"/>
<sequence length="119" mass="13702">MVDIMDEMIACCGIICTDCPALQATLKNDNNERETVAKAWSKLFDTVYKIEDINCEGCKSVSGRLFSYCGSCKIRECCKERDLENCAYCLDYSCDKLDHFIENEFPNSRQILEEIREKL</sequence>
<accession>A0A0F9LT37</accession>
<evidence type="ECO:0000313" key="1">
    <source>
        <dbReference type="EMBL" id="KKM90231.1"/>
    </source>
</evidence>
<name>A0A0F9LT37_9ZZZZ</name>
<evidence type="ECO:0008006" key="2">
    <source>
        <dbReference type="Google" id="ProtNLM"/>
    </source>
</evidence>
<organism evidence="1">
    <name type="scientific">marine sediment metagenome</name>
    <dbReference type="NCBI Taxonomy" id="412755"/>
    <lineage>
        <taxon>unclassified sequences</taxon>
        <taxon>metagenomes</taxon>
        <taxon>ecological metagenomes</taxon>
    </lineage>
</organism>
<gene>
    <name evidence="1" type="ORF">LCGC14_1240690</name>
</gene>
<reference evidence="1" key="1">
    <citation type="journal article" date="2015" name="Nature">
        <title>Complex archaea that bridge the gap between prokaryotes and eukaryotes.</title>
        <authorList>
            <person name="Spang A."/>
            <person name="Saw J.H."/>
            <person name="Jorgensen S.L."/>
            <person name="Zaremba-Niedzwiedzka K."/>
            <person name="Martijn J."/>
            <person name="Lind A.E."/>
            <person name="van Eijk R."/>
            <person name="Schleper C."/>
            <person name="Guy L."/>
            <person name="Ettema T.J."/>
        </authorList>
    </citation>
    <scope>NUCLEOTIDE SEQUENCE</scope>
</reference>
<comment type="caution">
    <text evidence="1">The sequence shown here is derived from an EMBL/GenBank/DDBJ whole genome shotgun (WGS) entry which is preliminary data.</text>
</comment>
<protein>
    <recommendedName>
        <fullName evidence="2">DUF3795 domain-containing protein</fullName>
    </recommendedName>
</protein>
<dbReference type="EMBL" id="LAZR01006699">
    <property type="protein sequence ID" value="KKM90231.1"/>
    <property type="molecule type" value="Genomic_DNA"/>
</dbReference>
<dbReference type="Pfam" id="PF12675">
    <property type="entry name" value="DUF3795"/>
    <property type="match status" value="1"/>
</dbReference>
<proteinExistence type="predicted"/>
<dbReference type="InterPro" id="IPR024227">
    <property type="entry name" value="DUF3795"/>
</dbReference>